<evidence type="ECO:0000256" key="2">
    <source>
        <dbReference type="ARBA" id="ARBA00022730"/>
    </source>
</evidence>
<keyword evidence="4" id="KW-0689">Ribosomal protein</keyword>
<dbReference type="GO" id="GO:0003735">
    <property type="term" value="F:structural constituent of ribosome"/>
    <property type="evidence" value="ECO:0007669"/>
    <property type="project" value="InterPro"/>
</dbReference>
<dbReference type="Proteomes" id="UP000734854">
    <property type="component" value="Unassembled WGS sequence"/>
</dbReference>
<comment type="similarity">
    <text evidence="1">Belongs to the universal ribosomal protein uL1 family.</text>
</comment>
<dbReference type="InterPro" id="IPR023674">
    <property type="entry name" value="Ribosomal_uL1-like"/>
</dbReference>
<organism evidence="9 10">
    <name type="scientific">Zingiber officinale</name>
    <name type="common">Ginger</name>
    <name type="synonym">Amomum zingiber</name>
    <dbReference type="NCBI Taxonomy" id="94328"/>
    <lineage>
        <taxon>Eukaryota</taxon>
        <taxon>Viridiplantae</taxon>
        <taxon>Streptophyta</taxon>
        <taxon>Embryophyta</taxon>
        <taxon>Tracheophyta</taxon>
        <taxon>Spermatophyta</taxon>
        <taxon>Magnoliopsida</taxon>
        <taxon>Liliopsida</taxon>
        <taxon>Zingiberales</taxon>
        <taxon>Zingiberaceae</taxon>
        <taxon>Zingiber</taxon>
    </lineage>
</organism>
<evidence type="ECO:0000256" key="8">
    <source>
        <dbReference type="SAM" id="MobiDB-lite"/>
    </source>
</evidence>
<evidence type="ECO:0000256" key="4">
    <source>
        <dbReference type="ARBA" id="ARBA00022980"/>
    </source>
</evidence>
<evidence type="ECO:0000313" key="10">
    <source>
        <dbReference type="Proteomes" id="UP000734854"/>
    </source>
</evidence>
<dbReference type="InterPro" id="IPR023673">
    <property type="entry name" value="Ribosomal_uL1_CS"/>
</dbReference>
<dbReference type="PANTHER" id="PTHR36427:SF4">
    <property type="entry name" value="RIBOSOMAL PROTEIN L1P_L10E FAMILY"/>
    <property type="match status" value="1"/>
</dbReference>
<evidence type="ECO:0000256" key="5">
    <source>
        <dbReference type="ARBA" id="ARBA00023274"/>
    </source>
</evidence>
<dbReference type="InterPro" id="IPR016095">
    <property type="entry name" value="Ribosomal_uL1_3-a/b-sand"/>
</dbReference>
<proteinExistence type="inferred from homology"/>
<evidence type="ECO:0000256" key="3">
    <source>
        <dbReference type="ARBA" id="ARBA00022884"/>
    </source>
</evidence>
<dbReference type="HAMAP" id="MF_01318_B">
    <property type="entry name" value="Ribosomal_uL1_B"/>
    <property type="match status" value="1"/>
</dbReference>
<evidence type="ECO:0000313" key="9">
    <source>
        <dbReference type="EMBL" id="KAG6537255.1"/>
    </source>
</evidence>
<keyword evidence="2" id="KW-0699">rRNA-binding</keyword>
<protein>
    <recommendedName>
        <fullName evidence="6">Large ribosomal subunit protein uL1c</fullName>
    </recommendedName>
    <alternativeName>
        <fullName evidence="7">CL1</fullName>
    </alternativeName>
</protein>
<accession>A0A8J5M954</accession>
<keyword evidence="5" id="KW-0687">Ribonucleoprotein</keyword>
<keyword evidence="10" id="KW-1185">Reference proteome</keyword>
<dbReference type="AlphaFoldDB" id="A0A8J5M954"/>
<evidence type="ECO:0000256" key="1">
    <source>
        <dbReference type="ARBA" id="ARBA00010531"/>
    </source>
</evidence>
<dbReference type="GO" id="GO:0015934">
    <property type="term" value="C:large ribosomal subunit"/>
    <property type="evidence" value="ECO:0007669"/>
    <property type="project" value="InterPro"/>
</dbReference>
<feature type="compositionally biased region" description="Pro residues" evidence="8">
    <location>
        <begin position="66"/>
        <end position="75"/>
    </location>
</feature>
<dbReference type="PROSITE" id="PS01199">
    <property type="entry name" value="RIBOSOMAL_L1"/>
    <property type="match status" value="1"/>
</dbReference>
<evidence type="ECO:0000256" key="7">
    <source>
        <dbReference type="ARBA" id="ARBA00082680"/>
    </source>
</evidence>
<evidence type="ECO:0000256" key="6">
    <source>
        <dbReference type="ARBA" id="ARBA00035205"/>
    </source>
</evidence>
<dbReference type="GO" id="GO:0006412">
    <property type="term" value="P:translation"/>
    <property type="evidence" value="ECO:0007669"/>
    <property type="project" value="InterPro"/>
</dbReference>
<dbReference type="Pfam" id="PF00687">
    <property type="entry name" value="Ribosomal_L1"/>
    <property type="match status" value="1"/>
</dbReference>
<dbReference type="Gene3D" id="3.30.190.20">
    <property type="match status" value="2"/>
</dbReference>
<comment type="caution">
    <text evidence="9">The sequence shown here is derived from an EMBL/GenBank/DDBJ whole genome shotgun (WGS) entry which is preliminary data.</text>
</comment>
<dbReference type="GO" id="GO:0019843">
    <property type="term" value="F:rRNA binding"/>
    <property type="evidence" value="ECO:0007669"/>
    <property type="project" value="UniProtKB-KW"/>
</dbReference>
<dbReference type="SUPFAM" id="SSF56808">
    <property type="entry name" value="Ribosomal protein L1"/>
    <property type="match status" value="2"/>
</dbReference>
<dbReference type="PANTHER" id="PTHR36427">
    <property type="entry name" value="54S RIBOSOMAL PROTEIN L1, MITOCHONDRIAL"/>
    <property type="match status" value="1"/>
</dbReference>
<dbReference type="FunFam" id="3.40.50.790:FF:000001">
    <property type="entry name" value="50S ribosomal protein L1"/>
    <property type="match status" value="1"/>
</dbReference>
<name>A0A8J5M954_ZINOF</name>
<dbReference type="CDD" id="cd00403">
    <property type="entry name" value="Ribosomal_L1"/>
    <property type="match status" value="1"/>
</dbReference>
<reference evidence="9 10" key="1">
    <citation type="submission" date="2020-08" db="EMBL/GenBank/DDBJ databases">
        <title>Plant Genome Project.</title>
        <authorList>
            <person name="Zhang R.-G."/>
        </authorList>
    </citation>
    <scope>NUCLEOTIDE SEQUENCE [LARGE SCALE GENOMIC DNA]</scope>
    <source>
        <tissue evidence="9">Rhizome</tissue>
    </source>
</reference>
<dbReference type="InterPro" id="IPR028364">
    <property type="entry name" value="Ribosomal_uL1/biogenesis"/>
</dbReference>
<dbReference type="InterPro" id="IPR005878">
    <property type="entry name" value="Ribosom_uL1_bac-type"/>
</dbReference>
<keyword evidence="3" id="KW-0694">RNA-binding</keyword>
<sequence>MARLAHLLLSHAGHCHRLRPSQSVSFFWRSLSSSGPISPVSYTVKPKDPNDEGDPDPSAKEAASPPSHPTPPPSRPRSSFPDGGSGPWTREDARFVKDVPTISPVSYASRVAPLPEYKAPDPQENRDEEGLLQQEARRIQPRGPTRSIFATQEEEKIPFPTLIPQEKKPQKVPMDLMEAIRQVKVNARRQFVETVEAHVNLGVDPRRGDQVLFCINALCTLYFAVLVCIKCSYDPQDGIVESIMVRGALTLPHGTGKTVRVAVFAEGPSVEEARAAGADIVGGNELIEEIKNGGGKLNFDKCIATPMFMPRLSKIARILGPRGLMPNPKLGSVTSDVSGAVKAAKSGRIDFKIDKTAIVHVGLGKVNFSEESLRENIGAFVHSLLVAKPVGLKKSIFAISFQFNYIFFYSSKYAGYVKNFTLSSTMGPGFPITIQSLSLAADNYNKVHVKQ</sequence>
<dbReference type="Gene3D" id="3.40.50.790">
    <property type="match status" value="1"/>
</dbReference>
<dbReference type="EMBL" id="JACMSC010000001">
    <property type="protein sequence ID" value="KAG6537255.1"/>
    <property type="molecule type" value="Genomic_DNA"/>
</dbReference>
<feature type="region of interest" description="Disordered" evidence="8">
    <location>
        <begin position="36"/>
        <end position="95"/>
    </location>
</feature>
<gene>
    <name evidence="9" type="ORF">ZIOFF_002342</name>
</gene>